<name>A0A427XXY8_9TREE</name>
<proteinExistence type="predicted"/>
<dbReference type="AlphaFoldDB" id="A0A427XXY8"/>
<sequence>MPTGRECAGAQQSGLWKHEDDITTVSFASADALSAAIPLGLPANAPPDDTVAATAQQYLSAVAQGKHGDLAATSTMPFT</sequence>
<reference evidence="1 2" key="1">
    <citation type="submission" date="2018-11" db="EMBL/GenBank/DDBJ databases">
        <title>Genome sequence of Saitozyma podzolica DSM 27192.</title>
        <authorList>
            <person name="Aliyu H."/>
            <person name="Gorte O."/>
            <person name="Ochsenreither K."/>
        </authorList>
    </citation>
    <scope>NUCLEOTIDE SEQUENCE [LARGE SCALE GENOMIC DNA]</scope>
    <source>
        <strain evidence="1 2">DSM 27192</strain>
    </source>
</reference>
<gene>
    <name evidence="1" type="ORF">EHS25_005585</name>
</gene>
<evidence type="ECO:0000313" key="2">
    <source>
        <dbReference type="Proteomes" id="UP000279259"/>
    </source>
</evidence>
<dbReference type="EMBL" id="RSCD01000024">
    <property type="protein sequence ID" value="RSH83681.1"/>
    <property type="molecule type" value="Genomic_DNA"/>
</dbReference>
<accession>A0A427XXY8</accession>
<evidence type="ECO:0000313" key="1">
    <source>
        <dbReference type="EMBL" id="RSH83681.1"/>
    </source>
</evidence>
<dbReference type="Proteomes" id="UP000279259">
    <property type="component" value="Unassembled WGS sequence"/>
</dbReference>
<comment type="caution">
    <text evidence="1">The sequence shown here is derived from an EMBL/GenBank/DDBJ whole genome shotgun (WGS) entry which is preliminary data.</text>
</comment>
<keyword evidence="2" id="KW-1185">Reference proteome</keyword>
<protein>
    <submittedName>
        <fullName evidence="1">Uncharacterized protein</fullName>
    </submittedName>
</protein>
<organism evidence="1 2">
    <name type="scientific">Saitozyma podzolica</name>
    <dbReference type="NCBI Taxonomy" id="1890683"/>
    <lineage>
        <taxon>Eukaryota</taxon>
        <taxon>Fungi</taxon>
        <taxon>Dikarya</taxon>
        <taxon>Basidiomycota</taxon>
        <taxon>Agaricomycotina</taxon>
        <taxon>Tremellomycetes</taxon>
        <taxon>Tremellales</taxon>
        <taxon>Trimorphomycetaceae</taxon>
        <taxon>Saitozyma</taxon>
    </lineage>
</organism>